<reference evidence="2" key="1">
    <citation type="submission" date="2020-11" db="EMBL/GenBank/DDBJ databases">
        <authorList>
            <consortium name="DOE Joint Genome Institute"/>
            <person name="Ahrendt S."/>
            <person name="Riley R."/>
            <person name="Andreopoulos W."/>
            <person name="Labutti K."/>
            <person name="Pangilinan J."/>
            <person name="Ruiz-Duenas F.J."/>
            <person name="Barrasa J.M."/>
            <person name="Sanchez-Garcia M."/>
            <person name="Camarero S."/>
            <person name="Miyauchi S."/>
            <person name="Serrano A."/>
            <person name="Linde D."/>
            <person name="Babiker R."/>
            <person name="Drula E."/>
            <person name="Ayuso-Fernandez I."/>
            <person name="Pacheco R."/>
            <person name="Padilla G."/>
            <person name="Ferreira P."/>
            <person name="Barriuso J."/>
            <person name="Kellner H."/>
            <person name="Castanera R."/>
            <person name="Alfaro M."/>
            <person name="Ramirez L."/>
            <person name="Pisabarro A.G."/>
            <person name="Kuo A."/>
            <person name="Tritt A."/>
            <person name="Lipzen A."/>
            <person name="He G."/>
            <person name="Yan M."/>
            <person name="Ng V."/>
            <person name="Cullen D."/>
            <person name="Martin F."/>
            <person name="Rosso M.-N."/>
            <person name="Henrissat B."/>
            <person name="Hibbett D."/>
            <person name="Martinez A.T."/>
            <person name="Grigoriev I.V."/>
        </authorList>
    </citation>
    <scope>NUCLEOTIDE SEQUENCE</scope>
    <source>
        <strain evidence="2">CIRM-BRFM 674</strain>
    </source>
</reference>
<organism evidence="2 3">
    <name type="scientific">Pholiota conissans</name>
    <dbReference type="NCBI Taxonomy" id="109636"/>
    <lineage>
        <taxon>Eukaryota</taxon>
        <taxon>Fungi</taxon>
        <taxon>Dikarya</taxon>
        <taxon>Basidiomycota</taxon>
        <taxon>Agaricomycotina</taxon>
        <taxon>Agaricomycetes</taxon>
        <taxon>Agaricomycetidae</taxon>
        <taxon>Agaricales</taxon>
        <taxon>Agaricineae</taxon>
        <taxon>Strophariaceae</taxon>
        <taxon>Pholiota</taxon>
    </lineage>
</organism>
<protein>
    <submittedName>
        <fullName evidence="2">Uncharacterized protein</fullName>
    </submittedName>
</protein>
<dbReference type="Proteomes" id="UP000807469">
    <property type="component" value="Unassembled WGS sequence"/>
</dbReference>
<evidence type="ECO:0000313" key="2">
    <source>
        <dbReference type="EMBL" id="KAF9470827.1"/>
    </source>
</evidence>
<proteinExistence type="predicted"/>
<feature type="transmembrane region" description="Helical" evidence="1">
    <location>
        <begin position="20"/>
        <end position="41"/>
    </location>
</feature>
<keyword evidence="1" id="KW-1133">Transmembrane helix</keyword>
<evidence type="ECO:0000313" key="3">
    <source>
        <dbReference type="Proteomes" id="UP000807469"/>
    </source>
</evidence>
<gene>
    <name evidence="2" type="ORF">BDN70DRAFT_643146</name>
</gene>
<sequence>MHPTIKNQFPFQEKCFQQWLLLFQMLVSVIKGFPFEVFYNIEVTSRMVKNI</sequence>
<keyword evidence="1" id="KW-0472">Membrane</keyword>
<dbReference type="EMBL" id="MU155838">
    <property type="protein sequence ID" value="KAF9470827.1"/>
    <property type="molecule type" value="Genomic_DNA"/>
</dbReference>
<keyword evidence="1" id="KW-0812">Transmembrane</keyword>
<name>A0A9P6CLM4_9AGAR</name>
<dbReference type="AlphaFoldDB" id="A0A9P6CLM4"/>
<keyword evidence="3" id="KW-1185">Reference proteome</keyword>
<accession>A0A9P6CLM4</accession>
<comment type="caution">
    <text evidence="2">The sequence shown here is derived from an EMBL/GenBank/DDBJ whole genome shotgun (WGS) entry which is preliminary data.</text>
</comment>
<evidence type="ECO:0000256" key="1">
    <source>
        <dbReference type="SAM" id="Phobius"/>
    </source>
</evidence>